<keyword evidence="1" id="KW-1133">Transmembrane helix</keyword>
<proteinExistence type="predicted"/>
<dbReference type="RefSeq" id="WP_223020131.1">
    <property type="nucleotide sequence ID" value="NZ_CP078143.1"/>
</dbReference>
<evidence type="ECO:0000313" key="2">
    <source>
        <dbReference type="EMBL" id="MFC5584039.1"/>
    </source>
</evidence>
<keyword evidence="3" id="KW-1185">Reference proteome</keyword>
<feature type="transmembrane region" description="Helical" evidence="1">
    <location>
        <begin position="44"/>
        <end position="70"/>
    </location>
</feature>
<dbReference type="InterPro" id="IPR010865">
    <property type="entry name" value="DUF1499"/>
</dbReference>
<comment type="caution">
    <text evidence="2">The sequence shown here is derived from an EMBL/GenBank/DDBJ whole genome shotgun (WGS) entry which is preliminary data.</text>
</comment>
<gene>
    <name evidence="2" type="ORF">ACFPOD_02875</name>
</gene>
<feature type="transmembrane region" description="Helical" evidence="1">
    <location>
        <begin position="76"/>
        <end position="96"/>
    </location>
</feature>
<dbReference type="EMBL" id="JBHSNB010000001">
    <property type="protein sequence ID" value="MFC5584039.1"/>
    <property type="molecule type" value="Genomic_DNA"/>
</dbReference>
<keyword evidence="1" id="KW-0812">Transmembrane</keyword>
<keyword evidence="1" id="KW-0472">Membrane</keyword>
<accession>A0ABW0T614</accession>
<name>A0ABW0T614_9HYPH</name>
<dbReference type="Pfam" id="PF07386">
    <property type="entry name" value="DUF1499"/>
    <property type="match status" value="1"/>
</dbReference>
<evidence type="ECO:0000313" key="3">
    <source>
        <dbReference type="Proteomes" id="UP001596107"/>
    </source>
</evidence>
<organism evidence="2 3">
    <name type="scientific">Nitratireductor kimnyeongensis</name>
    <dbReference type="NCBI Taxonomy" id="430679"/>
    <lineage>
        <taxon>Bacteria</taxon>
        <taxon>Pseudomonadati</taxon>
        <taxon>Pseudomonadota</taxon>
        <taxon>Alphaproteobacteria</taxon>
        <taxon>Hyphomicrobiales</taxon>
        <taxon>Phyllobacteriaceae</taxon>
        <taxon>Nitratireductor</taxon>
    </lineage>
</organism>
<dbReference type="Proteomes" id="UP001596107">
    <property type="component" value="Unassembled WGS sequence"/>
</dbReference>
<reference evidence="3" key="1">
    <citation type="journal article" date="2019" name="Int. J. Syst. Evol. Microbiol.">
        <title>The Global Catalogue of Microorganisms (GCM) 10K type strain sequencing project: providing services to taxonomists for standard genome sequencing and annotation.</title>
        <authorList>
            <consortium name="The Broad Institute Genomics Platform"/>
            <consortium name="The Broad Institute Genome Sequencing Center for Infectious Disease"/>
            <person name="Wu L."/>
            <person name="Ma J."/>
        </authorList>
    </citation>
    <scope>NUCLEOTIDE SEQUENCE [LARGE SCALE GENOMIC DNA]</scope>
    <source>
        <strain evidence="3">JCM 3366</strain>
    </source>
</reference>
<evidence type="ECO:0000256" key="1">
    <source>
        <dbReference type="SAM" id="Phobius"/>
    </source>
</evidence>
<protein>
    <submittedName>
        <fullName evidence="2">DUF1499 domain-containing protein</fullName>
    </submittedName>
</protein>
<feature type="transmembrane region" description="Helical" evidence="1">
    <location>
        <begin position="12"/>
        <end position="32"/>
    </location>
</feature>
<sequence length="260" mass="27826">MNAILVPQRAPAAPWSLRFAVFAAVLLAVSGAGHRFGLVETVPFFWLLGISGMLAFAGLALGVIALVQIWEHGSSGASVASAGILIAAIALAPYGVSALRLVGHPRLIDISTDLDHPPEMPFAVAARRGGMNAVATSISQEDRALQEAAYPEVAGRRYEHTADKVLEVVRSMMQDRGWQPRGPQGQQLAGGSSSLEGLAHSFFLGFPADVAIRIEDDQTATFVDMRSTSRYARHDLGDNAARIQRFLNELDERMALLAAI</sequence>